<dbReference type="RefSeq" id="WP_157745489.1">
    <property type="nucleotide sequence ID" value="NZ_AP018052.1"/>
</dbReference>
<protein>
    <submittedName>
        <fullName evidence="3">ATP-dependent DNA ligase</fullName>
    </submittedName>
</protein>
<feature type="region of interest" description="Disordered" evidence="1">
    <location>
        <begin position="1"/>
        <end position="26"/>
    </location>
</feature>
<gene>
    <name evidence="3" type="ORF">FOKN1_1507</name>
</gene>
<evidence type="ECO:0000313" key="3">
    <source>
        <dbReference type="EMBL" id="BAZ93903.1"/>
    </source>
</evidence>
<evidence type="ECO:0000259" key="2">
    <source>
        <dbReference type="Pfam" id="PF13298"/>
    </source>
</evidence>
<keyword evidence="3" id="KW-0436">Ligase</keyword>
<dbReference type="AlphaFoldDB" id="A0A1Z4VQZ2"/>
<reference evidence="3 4" key="1">
    <citation type="submission" date="2017-05" db="EMBL/GenBank/DDBJ databases">
        <title>Thiocyanate degradation by Thiohalobacter thiocyanaticus FOKN1.</title>
        <authorList>
            <person name="Oshiki M."/>
            <person name="Fukushima T."/>
            <person name="Kawano S."/>
            <person name="Nakagawa J."/>
        </authorList>
    </citation>
    <scope>NUCLEOTIDE SEQUENCE [LARGE SCALE GENOMIC DNA]</scope>
    <source>
        <strain evidence="3 4">FOKN1</strain>
    </source>
</reference>
<dbReference type="EMBL" id="AP018052">
    <property type="protein sequence ID" value="BAZ93903.1"/>
    <property type="molecule type" value="Genomic_DNA"/>
</dbReference>
<accession>A0A1Z4VQZ2</accession>
<dbReference type="KEGG" id="ttc:FOKN1_1507"/>
<dbReference type="PANTHER" id="PTHR39465:SF1">
    <property type="entry name" value="DNA LIGASE D 3'-PHOSPHOESTERASE DOMAIN-CONTAINING PROTEIN"/>
    <property type="match status" value="1"/>
</dbReference>
<proteinExistence type="predicted"/>
<organism evidence="3 4">
    <name type="scientific">Thiohalobacter thiocyanaticus</name>
    <dbReference type="NCBI Taxonomy" id="585455"/>
    <lineage>
        <taxon>Bacteria</taxon>
        <taxon>Pseudomonadati</taxon>
        <taxon>Pseudomonadota</taxon>
        <taxon>Gammaproteobacteria</taxon>
        <taxon>Thiohalobacterales</taxon>
        <taxon>Thiohalobacteraceae</taxon>
        <taxon>Thiohalobacter</taxon>
    </lineage>
</organism>
<feature type="domain" description="DNA ligase D 3'-phosphoesterase" evidence="2">
    <location>
        <begin position="33"/>
        <end position="142"/>
    </location>
</feature>
<evidence type="ECO:0000256" key="1">
    <source>
        <dbReference type="SAM" id="MobiDB-lite"/>
    </source>
</evidence>
<name>A0A1Z4VQZ2_9GAMM</name>
<sequence length="161" mass="17926">MRNKPLRTELSPQAPATSPGEPGASGLHRFIVQRHPGSPWHYDLRLEIGDVMVSWAVPKGVSTEPDDRRLAIQTGDQPLDQSVFRGPLPAPDTPDPAVLVWDTGHYRNLRSDGRSMRQSVQDGLVQIWLEGGKLQGGYALKRTYRGRHPGWQLFKLDDTAA</sequence>
<dbReference type="Pfam" id="PF13298">
    <property type="entry name" value="LigD_N"/>
    <property type="match status" value="1"/>
</dbReference>
<evidence type="ECO:0000313" key="4">
    <source>
        <dbReference type="Proteomes" id="UP000218765"/>
    </source>
</evidence>
<dbReference type="GO" id="GO:0016874">
    <property type="term" value="F:ligase activity"/>
    <property type="evidence" value="ECO:0007669"/>
    <property type="project" value="UniProtKB-KW"/>
</dbReference>
<dbReference type="OrthoDB" id="9802472at2"/>
<dbReference type="InterPro" id="IPR014144">
    <property type="entry name" value="LigD_PE_domain"/>
</dbReference>
<keyword evidence="4" id="KW-1185">Reference proteome</keyword>
<dbReference type="PANTHER" id="PTHR39465">
    <property type="entry name" value="DNA LIGASE D, 3'-PHOSPHOESTERASE DOMAIN"/>
    <property type="match status" value="1"/>
</dbReference>
<dbReference type="Proteomes" id="UP000218765">
    <property type="component" value="Chromosome"/>
</dbReference>